<dbReference type="PRINTS" id="PR00415">
    <property type="entry name" value="ACONITASE"/>
</dbReference>
<evidence type="ECO:0000259" key="13">
    <source>
        <dbReference type="Pfam" id="PF00694"/>
    </source>
</evidence>
<proteinExistence type="inferred from homology"/>
<dbReference type="Gene3D" id="3.30.499.10">
    <property type="entry name" value="Aconitase, domain 3"/>
    <property type="match status" value="2"/>
</dbReference>
<evidence type="ECO:0000256" key="4">
    <source>
        <dbReference type="ARBA" id="ARBA00012926"/>
    </source>
</evidence>
<dbReference type="PANTHER" id="PTHR11670">
    <property type="entry name" value="ACONITASE/IRON-RESPONSIVE ELEMENT FAMILY MEMBER"/>
    <property type="match status" value="1"/>
</dbReference>
<dbReference type="GO" id="GO:0003723">
    <property type="term" value="F:RNA binding"/>
    <property type="evidence" value="ECO:0007669"/>
    <property type="project" value="UniProtKB-KW"/>
</dbReference>
<comment type="pathway">
    <text evidence="2">Carbohydrate metabolism; tricarboxylic acid cycle.</text>
</comment>
<keyword evidence="10 14" id="KW-0456">Lyase</keyword>
<dbReference type="InterPro" id="IPR044137">
    <property type="entry name" value="AcnA_IRP_Swivel"/>
</dbReference>
<gene>
    <name evidence="14" type="primary">acn</name>
    <name evidence="14" type="ORF">NOCA2210159</name>
</gene>
<dbReference type="FunFam" id="3.30.499.10:FF:000002">
    <property type="entry name" value="Aconitate hydratase"/>
    <property type="match status" value="1"/>
</dbReference>
<dbReference type="FunFam" id="3.30.499.10:FF:000009">
    <property type="entry name" value="Aconitate hydratase"/>
    <property type="match status" value="1"/>
</dbReference>
<evidence type="ECO:0000256" key="6">
    <source>
        <dbReference type="ARBA" id="ARBA00022723"/>
    </source>
</evidence>
<dbReference type="InterPro" id="IPR015931">
    <property type="entry name" value="Acnase/IPM_dHydase_lsu_aba_1/3"/>
</dbReference>
<dbReference type="GO" id="GO:0003994">
    <property type="term" value="F:aconitate hydratase activity"/>
    <property type="evidence" value="ECO:0007669"/>
    <property type="project" value="UniProtKB-EC"/>
</dbReference>
<evidence type="ECO:0000256" key="3">
    <source>
        <dbReference type="ARBA" id="ARBA00007185"/>
    </source>
</evidence>
<accession>A0A2P2BYI1</accession>
<dbReference type="InterPro" id="IPR001030">
    <property type="entry name" value="Acoase/IPM_deHydtase_lsu_aba"/>
</dbReference>
<protein>
    <recommendedName>
        <fullName evidence="4">aconitate hydratase</fullName>
        <ecNumber evidence="4">4.2.1.3</ecNumber>
    </recommendedName>
</protein>
<dbReference type="Gene3D" id="3.20.19.10">
    <property type="entry name" value="Aconitase, domain 4"/>
    <property type="match status" value="1"/>
</dbReference>
<evidence type="ECO:0000256" key="9">
    <source>
        <dbReference type="ARBA" id="ARBA00023014"/>
    </source>
</evidence>
<evidence type="ECO:0000259" key="12">
    <source>
        <dbReference type="Pfam" id="PF00330"/>
    </source>
</evidence>
<dbReference type="CDD" id="cd01580">
    <property type="entry name" value="AcnA_IRP_Swivel"/>
    <property type="match status" value="1"/>
</dbReference>
<dbReference type="NCBIfam" id="TIGR01341">
    <property type="entry name" value="aconitase_1"/>
    <property type="match status" value="1"/>
</dbReference>
<dbReference type="Pfam" id="PF00694">
    <property type="entry name" value="Aconitase_C"/>
    <property type="match status" value="1"/>
</dbReference>
<dbReference type="EMBL" id="CZKA01000014">
    <property type="protein sequence ID" value="CUR54809.1"/>
    <property type="molecule type" value="Genomic_DNA"/>
</dbReference>
<dbReference type="AlphaFoldDB" id="A0A2P2BYI1"/>
<evidence type="ECO:0000256" key="1">
    <source>
        <dbReference type="ARBA" id="ARBA00001966"/>
    </source>
</evidence>
<organism evidence="14">
    <name type="scientific">metagenome</name>
    <dbReference type="NCBI Taxonomy" id="256318"/>
    <lineage>
        <taxon>unclassified sequences</taxon>
        <taxon>metagenomes</taxon>
    </lineage>
</organism>
<dbReference type="PROSITE" id="PS01244">
    <property type="entry name" value="ACONITASE_2"/>
    <property type="match status" value="1"/>
</dbReference>
<evidence type="ECO:0000256" key="8">
    <source>
        <dbReference type="ARBA" id="ARBA00023004"/>
    </source>
</evidence>
<dbReference type="CDD" id="cd01586">
    <property type="entry name" value="AcnA_IRP"/>
    <property type="match status" value="1"/>
</dbReference>
<dbReference type="GO" id="GO:0006099">
    <property type="term" value="P:tricarboxylic acid cycle"/>
    <property type="evidence" value="ECO:0007669"/>
    <property type="project" value="UniProtKB-KW"/>
</dbReference>
<comment type="similarity">
    <text evidence="3">Belongs to the aconitase/IPM isomerase family.</text>
</comment>
<dbReference type="EC" id="4.2.1.3" evidence="4"/>
<reference evidence="14" key="1">
    <citation type="submission" date="2015-08" db="EMBL/GenBank/DDBJ databases">
        <authorList>
            <person name="Babu N.S."/>
            <person name="Beckwith C.J."/>
            <person name="Beseler K.G."/>
            <person name="Brison A."/>
            <person name="Carone J.V."/>
            <person name="Caskin T.P."/>
            <person name="Diamond M."/>
            <person name="Durham M.E."/>
            <person name="Foxe J.M."/>
            <person name="Go M."/>
            <person name="Henderson B.A."/>
            <person name="Jones I.B."/>
            <person name="McGettigan J.A."/>
            <person name="Micheletti S.J."/>
            <person name="Nasrallah M.E."/>
            <person name="Ortiz D."/>
            <person name="Piller C.R."/>
            <person name="Privatt S.R."/>
            <person name="Schneider S.L."/>
            <person name="Sharp S."/>
            <person name="Smith T.C."/>
            <person name="Stanton J.D."/>
            <person name="Ullery H.E."/>
            <person name="Wilson R.J."/>
            <person name="Serrano M.G."/>
            <person name="Buck G."/>
            <person name="Lee V."/>
            <person name="Wang Y."/>
            <person name="Carvalho R."/>
            <person name="Voegtly L."/>
            <person name="Shi R."/>
            <person name="Duckworth R."/>
            <person name="Johnson A."/>
            <person name="Loviza R."/>
            <person name="Walstead R."/>
            <person name="Shah Z."/>
            <person name="Kiflezghi M."/>
            <person name="Wade K."/>
            <person name="Ball S.L."/>
            <person name="Bradley K.W."/>
            <person name="Asai D.J."/>
            <person name="Bowman C.A."/>
            <person name="Russell D.A."/>
            <person name="Pope W.H."/>
            <person name="Jacobs-Sera D."/>
            <person name="Hendrix R.W."/>
            <person name="Hatfull G.F."/>
        </authorList>
    </citation>
    <scope>NUCLEOTIDE SEQUENCE</scope>
</reference>
<evidence type="ECO:0000256" key="5">
    <source>
        <dbReference type="ARBA" id="ARBA00022532"/>
    </source>
</evidence>
<evidence type="ECO:0000256" key="7">
    <source>
        <dbReference type="ARBA" id="ARBA00022884"/>
    </source>
</evidence>
<keyword evidence="6" id="KW-0479">Metal-binding</keyword>
<dbReference type="SUPFAM" id="SSF52016">
    <property type="entry name" value="LeuD/IlvD-like"/>
    <property type="match status" value="1"/>
</dbReference>
<dbReference type="InterPro" id="IPR006249">
    <property type="entry name" value="Aconitase/IRP2"/>
</dbReference>
<sequence length="890" mass="95435">MPSLDSFGAKSTLDVDGKSYEIFRLDAVTGDGLDVASLPFSLKVLLENLLRTEDGADITADDIRAIAGWDADADPSKEIQFTPARVIMQDFTGVPCVVDLATMREAMADLGGDPTKINPLAPAEMVIDHSVIADVFGTPEAFEKNVEIEYERNRERYQFLRWGQGAFDDFKVVPPGTGIVHQVNIEHLARTIFTREVDGELQAYPDTCVGTDSHTTMVNGIGVVGWGVGGIEAEAAMLGQPVSMLIPRVVGFKLNGDLPEGATATDLVLTITEMLRKHGVVGKFVEFYGPGVTVLPLANRATIGNMSPEFGSTIAVFPIDDETTKYLRLTGRSEEQLALVETYAKEQGLWHDPAAEPRYSEKLELDLATVVPSLAGPKRPQDRVALSDAASAFAGELPTYTTNPTAKVPVTLADGTSFELENGAVTIAAITSCTNTSNPSVMIGAGLLAKKAVEKGLSRKPWVKTTLAPGSKVVSDYYERSGLTPYLDKLGFNLVGYGCTTCIGNSGPLIPEVSAAVQEHDLAAVSVLSGNRNFEGRINPDVKMNYLASPPLVVAYALAGSMTVDLFTDPLGQDSDGNDVFMRDIWPSAAEVEDVIAQAINSEMFDESYQDVFAGDAAWQSLPTPEGKTFDWDPESTYVRKPPYFDGMPDTPEPVADIAGARVLLKLGDSVTTDHISPAGAIKKDSPAGKYLAEHGVGQRDFNSYGSRRGNHEVMIRGTFANIRLRNQLAPGTEGGFTRDLAGDGSVTTVYEASEKYIAAGTPLVVLSGKEYGSGSSRDWAAKGTALLGVKAVIAESYERIHRSNLIGMGVLPLQYPAGESAESLGLTGEETFTITGVTALNDGTTPKTVHVQADDVEFDAVVRIDTPGEANYYRNGGIMQYVLRNLRRA</sequence>
<evidence type="ECO:0000313" key="14">
    <source>
        <dbReference type="EMBL" id="CUR54809.1"/>
    </source>
</evidence>
<feature type="domain" description="Aconitase A/isopropylmalate dehydratase small subunit swivel" evidence="13">
    <location>
        <begin position="690"/>
        <end position="818"/>
    </location>
</feature>
<dbReference type="NCBIfam" id="NF006757">
    <property type="entry name" value="PRK09277.1"/>
    <property type="match status" value="1"/>
</dbReference>
<dbReference type="InterPro" id="IPR018136">
    <property type="entry name" value="Aconitase_4Fe-4S_BS"/>
</dbReference>
<dbReference type="PROSITE" id="PS00450">
    <property type="entry name" value="ACONITASE_1"/>
    <property type="match status" value="1"/>
</dbReference>
<dbReference type="SUPFAM" id="SSF53732">
    <property type="entry name" value="Aconitase iron-sulfur domain"/>
    <property type="match status" value="1"/>
</dbReference>
<keyword evidence="5" id="KW-0816">Tricarboxylic acid cycle</keyword>
<dbReference type="Pfam" id="PF00330">
    <property type="entry name" value="Aconitase"/>
    <property type="match status" value="1"/>
</dbReference>
<dbReference type="InterPro" id="IPR036008">
    <property type="entry name" value="Aconitase_4Fe-4S_dom"/>
</dbReference>
<dbReference type="GO" id="GO:0046872">
    <property type="term" value="F:metal ion binding"/>
    <property type="evidence" value="ECO:0007669"/>
    <property type="project" value="UniProtKB-KW"/>
</dbReference>
<dbReference type="GO" id="GO:0051536">
    <property type="term" value="F:iron-sulfur cluster binding"/>
    <property type="evidence" value="ECO:0007669"/>
    <property type="project" value="UniProtKB-KW"/>
</dbReference>
<evidence type="ECO:0000256" key="2">
    <source>
        <dbReference type="ARBA" id="ARBA00005163"/>
    </source>
</evidence>
<feature type="domain" description="Aconitase/3-isopropylmalate dehydratase large subunit alpha/beta/alpha" evidence="12">
    <location>
        <begin position="69"/>
        <end position="560"/>
    </location>
</feature>
<keyword evidence="8" id="KW-0408">Iron</keyword>
<name>A0A2P2BYI1_9ZZZZ</name>
<keyword evidence="9" id="KW-0411">Iron-sulfur</keyword>
<evidence type="ECO:0000256" key="10">
    <source>
        <dbReference type="ARBA" id="ARBA00023239"/>
    </source>
</evidence>
<dbReference type="InterPro" id="IPR000573">
    <property type="entry name" value="AconitaseA/IPMdHydase_ssu_swvl"/>
</dbReference>
<comment type="cofactor">
    <cofactor evidence="1">
        <name>[4Fe-4S] cluster</name>
        <dbReference type="ChEBI" id="CHEBI:49883"/>
    </cofactor>
</comment>
<comment type="catalytic activity">
    <reaction evidence="11">
        <text>citrate = D-threo-isocitrate</text>
        <dbReference type="Rhea" id="RHEA:10336"/>
        <dbReference type="ChEBI" id="CHEBI:15562"/>
        <dbReference type="ChEBI" id="CHEBI:16947"/>
        <dbReference type="EC" id="4.2.1.3"/>
    </reaction>
</comment>
<keyword evidence="7" id="KW-0694">RNA-binding</keyword>
<dbReference type="FunFam" id="3.20.19.10:FF:000001">
    <property type="entry name" value="Aconitate hydratase"/>
    <property type="match status" value="1"/>
</dbReference>
<evidence type="ECO:0000256" key="11">
    <source>
        <dbReference type="ARBA" id="ARBA00023501"/>
    </source>
</evidence>
<dbReference type="InterPro" id="IPR015928">
    <property type="entry name" value="Aconitase/3IPM_dehydase_swvl"/>
</dbReference>
<dbReference type="Gene3D" id="6.10.190.10">
    <property type="match status" value="1"/>
</dbReference>
<dbReference type="NCBIfam" id="NF009520">
    <property type="entry name" value="PRK12881.1"/>
    <property type="match status" value="1"/>
</dbReference>